<name>A0A399F6T7_9DEIN</name>
<reference evidence="2 3" key="1">
    <citation type="submission" date="2018-08" db="EMBL/GenBank/DDBJ databases">
        <title>Meiothermus granaticius genome AF-68 sequencing project.</title>
        <authorList>
            <person name="Da Costa M.S."/>
            <person name="Albuquerque L."/>
            <person name="Raposo P."/>
            <person name="Froufe H.J.C."/>
            <person name="Barroso C.S."/>
            <person name="Egas C."/>
        </authorList>
    </citation>
    <scope>NUCLEOTIDE SEQUENCE [LARGE SCALE GENOMIC DNA]</scope>
    <source>
        <strain evidence="2 3">AF-68</strain>
    </source>
</reference>
<dbReference type="RefSeq" id="WP_119357731.1">
    <property type="nucleotide sequence ID" value="NZ_BJXM01000001.1"/>
</dbReference>
<proteinExistence type="predicted"/>
<keyword evidence="2" id="KW-0675">Receptor</keyword>
<dbReference type="EMBL" id="QWLB01000031">
    <property type="protein sequence ID" value="RIH91823.1"/>
    <property type="molecule type" value="Genomic_DNA"/>
</dbReference>
<dbReference type="PANTHER" id="PTHR42941:SF1">
    <property type="entry name" value="SLL1037 PROTEIN"/>
    <property type="match status" value="1"/>
</dbReference>
<dbReference type="AlphaFoldDB" id="A0A399F6T7"/>
<protein>
    <submittedName>
        <fullName evidence="2">TRAP transporter solute receptor, TAXI family</fullName>
    </submittedName>
</protein>
<accession>A0A399F6T7</accession>
<dbReference type="InterPro" id="IPR011852">
    <property type="entry name" value="TRAP_TAXI"/>
</dbReference>
<organism evidence="2 3">
    <name type="scientific">Meiothermus granaticius NBRC 107808</name>
    <dbReference type="NCBI Taxonomy" id="1227551"/>
    <lineage>
        <taxon>Bacteria</taxon>
        <taxon>Thermotogati</taxon>
        <taxon>Deinococcota</taxon>
        <taxon>Deinococci</taxon>
        <taxon>Thermales</taxon>
        <taxon>Thermaceae</taxon>
        <taxon>Meiothermus</taxon>
    </lineage>
</organism>
<evidence type="ECO:0000313" key="3">
    <source>
        <dbReference type="Proteomes" id="UP000266178"/>
    </source>
</evidence>
<gene>
    <name evidence="2" type="ORF">Mgrana_02259</name>
</gene>
<dbReference type="NCBIfam" id="TIGR02122">
    <property type="entry name" value="TRAP_TAXI"/>
    <property type="match status" value="1"/>
</dbReference>
<dbReference type="Proteomes" id="UP000266178">
    <property type="component" value="Unassembled WGS sequence"/>
</dbReference>
<dbReference type="PANTHER" id="PTHR42941">
    <property type="entry name" value="SLL1037 PROTEIN"/>
    <property type="match status" value="1"/>
</dbReference>
<keyword evidence="3" id="KW-1185">Reference proteome</keyword>
<feature type="chain" id="PRO_5030071827" evidence="1">
    <location>
        <begin position="20"/>
        <end position="316"/>
    </location>
</feature>
<dbReference type="SUPFAM" id="SSF53850">
    <property type="entry name" value="Periplasmic binding protein-like II"/>
    <property type="match status" value="1"/>
</dbReference>
<dbReference type="OrthoDB" id="9776669at2"/>
<dbReference type="Pfam" id="PF16868">
    <property type="entry name" value="NMT1_3"/>
    <property type="match status" value="1"/>
</dbReference>
<keyword evidence="1" id="KW-0732">Signal</keyword>
<evidence type="ECO:0000313" key="2">
    <source>
        <dbReference type="EMBL" id="RIH91823.1"/>
    </source>
</evidence>
<comment type="caution">
    <text evidence="2">The sequence shown here is derived from an EMBL/GenBank/DDBJ whole genome shotgun (WGS) entry which is preliminary data.</text>
</comment>
<feature type="signal peptide" evidence="1">
    <location>
        <begin position="1"/>
        <end position="19"/>
    </location>
</feature>
<dbReference type="Gene3D" id="3.40.190.10">
    <property type="entry name" value="Periplasmic binding protein-like II"/>
    <property type="match status" value="2"/>
</dbReference>
<sequence>MKKSLIALSVLLLGIFAQAQEFVTIGTGSTTGVYFPIGTGIAKLINDANIGIRANARSTGGSVFNINALGTGELQMALAQNDIAYYAYNGTGLPAFDGKPVKSLRAMAALYPEVVHVIARADSGINKIGDLKGKKVVVGDVGSGTEANARQILEAYKLNFDDLGQTIRVSASQGVALLQDGKADAMFYTVGLGASAIQQAAQTIKLRIIPVDFAEIKAIAQKYPFYTSFNIPGGTYKGIDVTTPTVAVLSILLTSESLNTDTVYKIMKATFDNEANFKKIHPNLERYFSPQKAVKNLPVPLHPGAEKYWKEKGLIK</sequence>
<dbReference type="CDD" id="cd13567">
    <property type="entry name" value="PBP2_TtGluBP"/>
    <property type="match status" value="1"/>
</dbReference>
<evidence type="ECO:0000256" key="1">
    <source>
        <dbReference type="SAM" id="SignalP"/>
    </source>
</evidence>